<dbReference type="InterPro" id="IPR000551">
    <property type="entry name" value="MerR-type_HTH_dom"/>
</dbReference>
<dbReference type="PANTHER" id="PTHR30204">
    <property type="entry name" value="REDOX-CYCLING DRUG-SENSING TRANSCRIPTIONAL ACTIVATOR SOXR"/>
    <property type="match status" value="1"/>
</dbReference>
<dbReference type="RefSeq" id="WP_307855493.1">
    <property type="nucleotide sequence ID" value="NZ_JAGINW010000001.1"/>
</dbReference>
<evidence type="ECO:0000259" key="2">
    <source>
        <dbReference type="PROSITE" id="PS50937"/>
    </source>
</evidence>
<keyword evidence="1 3" id="KW-0238">DNA-binding</keyword>
<dbReference type="InterPro" id="IPR009061">
    <property type="entry name" value="DNA-bd_dom_put_sf"/>
</dbReference>
<comment type="caution">
    <text evidence="3">The sequence shown here is derived from an EMBL/GenBank/DDBJ whole genome shotgun (WGS) entry which is preliminary data.</text>
</comment>
<dbReference type="PRINTS" id="PR00040">
    <property type="entry name" value="HTHMERR"/>
</dbReference>
<dbReference type="InterPro" id="IPR047057">
    <property type="entry name" value="MerR_fam"/>
</dbReference>
<dbReference type="Pfam" id="PF13411">
    <property type="entry name" value="MerR_1"/>
    <property type="match status" value="1"/>
</dbReference>
<dbReference type="EMBL" id="JAGINW010000001">
    <property type="protein sequence ID" value="MBP2328036.1"/>
    <property type="molecule type" value="Genomic_DNA"/>
</dbReference>
<dbReference type="GO" id="GO:0003677">
    <property type="term" value="F:DNA binding"/>
    <property type="evidence" value="ECO:0007669"/>
    <property type="project" value="UniProtKB-KW"/>
</dbReference>
<dbReference type="SUPFAM" id="SSF46955">
    <property type="entry name" value="Putative DNA-binding domain"/>
    <property type="match status" value="1"/>
</dbReference>
<name>A0ABS4TUE1_9PSEU</name>
<dbReference type="PROSITE" id="PS50937">
    <property type="entry name" value="HTH_MERR_2"/>
    <property type="match status" value="1"/>
</dbReference>
<dbReference type="Gene3D" id="1.10.1660.10">
    <property type="match status" value="1"/>
</dbReference>
<protein>
    <submittedName>
        <fullName evidence="3">DNA-binding transcriptional MerR regulator</fullName>
    </submittedName>
</protein>
<feature type="domain" description="HTH merR-type" evidence="2">
    <location>
        <begin position="7"/>
        <end position="75"/>
    </location>
</feature>
<keyword evidence="4" id="KW-1185">Reference proteome</keyword>
<dbReference type="SMART" id="SM00422">
    <property type="entry name" value="HTH_MERR"/>
    <property type="match status" value="1"/>
</dbReference>
<accession>A0ABS4TUE1</accession>
<proteinExistence type="predicted"/>
<sequence>MTQVEGRMRIGGLARRAGVSTRALRYYEEQGLLCPERTASGQRVYPESAVDRVGLIQQLYTAGLGSRLIATLLPAIDARDLGPELLERVVDERVRIRAKVAELEEAGRRLDVLISLAMHPGAQPCPASLGEATAGDSV</sequence>
<evidence type="ECO:0000256" key="1">
    <source>
        <dbReference type="ARBA" id="ARBA00023125"/>
    </source>
</evidence>
<dbReference type="PROSITE" id="PS00552">
    <property type="entry name" value="HTH_MERR_1"/>
    <property type="match status" value="1"/>
</dbReference>
<dbReference type="Proteomes" id="UP001519332">
    <property type="component" value="Unassembled WGS sequence"/>
</dbReference>
<organism evidence="3 4">
    <name type="scientific">Kibdelosporangium banguiense</name>
    <dbReference type="NCBI Taxonomy" id="1365924"/>
    <lineage>
        <taxon>Bacteria</taxon>
        <taxon>Bacillati</taxon>
        <taxon>Actinomycetota</taxon>
        <taxon>Actinomycetes</taxon>
        <taxon>Pseudonocardiales</taxon>
        <taxon>Pseudonocardiaceae</taxon>
        <taxon>Kibdelosporangium</taxon>
    </lineage>
</organism>
<gene>
    <name evidence="3" type="ORF">JOF56_008421</name>
</gene>
<reference evidence="3 4" key="1">
    <citation type="submission" date="2021-03" db="EMBL/GenBank/DDBJ databases">
        <title>Sequencing the genomes of 1000 actinobacteria strains.</title>
        <authorList>
            <person name="Klenk H.-P."/>
        </authorList>
    </citation>
    <scope>NUCLEOTIDE SEQUENCE [LARGE SCALE GENOMIC DNA]</scope>
    <source>
        <strain evidence="3 4">DSM 46670</strain>
    </source>
</reference>
<evidence type="ECO:0000313" key="4">
    <source>
        <dbReference type="Proteomes" id="UP001519332"/>
    </source>
</evidence>
<dbReference type="PANTHER" id="PTHR30204:SF97">
    <property type="entry name" value="MERR FAMILY REGULATORY PROTEIN"/>
    <property type="match status" value="1"/>
</dbReference>
<evidence type="ECO:0000313" key="3">
    <source>
        <dbReference type="EMBL" id="MBP2328036.1"/>
    </source>
</evidence>